<evidence type="ECO:0000256" key="5">
    <source>
        <dbReference type="ARBA" id="ARBA00023026"/>
    </source>
</evidence>
<protein>
    <submittedName>
        <fullName evidence="6">Type III secretion system effector inositol phosphate phosphatase</fullName>
    </submittedName>
</protein>
<evidence type="ECO:0000313" key="6">
    <source>
        <dbReference type="EMBL" id="MEJ8674082.1"/>
    </source>
</evidence>
<dbReference type="Proteomes" id="UP001224516">
    <property type="component" value="Unassembled WGS sequence"/>
</dbReference>
<proteinExistence type="inferred from homology"/>
<dbReference type="RefSeq" id="WP_307910257.1">
    <property type="nucleotide sequence ID" value="NZ_JAVFJF020000006.1"/>
</dbReference>
<keyword evidence="4" id="KW-0378">Hydrolase</keyword>
<comment type="similarity">
    <text evidence="2">Belongs to the phosphatase IpgD/SopB family.</text>
</comment>
<evidence type="ECO:0000256" key="3">
    <source>
        <dbReference type="ARBA" id="ARBA00022525"/>
    </source>
</evidence>
<reference evidence="6 7" key="1">
    <citation type="submission" date="2023-12" db="EMBL/GenBank/DDBJ databases">
        <title>Evaluation and characterization of a potential secondary metabolite violacein from indigenous Chromobacterium amazonense SAM215.</title>
        <authorList>
            <person name="Tarafdar M.R."/>
            <person name="Abedin S.M."/>
            <person name="Atiqua A."/>
            <person name="Saha A."/>
            <person name="Khan S.N."/>
        </authorList>
    </citation>
    <scope>NUCLEOTIDE SEQUENCE [LARGE SCALE GENOMIC DNA]</scope>
    <source>
        <strain evidence="6 7">SAM215</strain>
    </source>
</reference>
<dbReference type="NCBIfam" id="NF011905">
    <property type="entry name" value="PRK15378.1"/>
    <property type="match status" value="1"/>
</dbReference>
<accession>A0ABU8UYX0</accession>
<comment type="subcellular location">
    <subcellularLocation>
        <location evidence="1">Secreted</location>
    </subcellularLocation>
</comment>
<evidence type="ECO:0000313" key="7">
    <source>
        <dbReference type="Proteomes" id="UP001224516"/>
    </source>
</evidence>
<dbReference type="PRINTS" id="PR01734">
    <property type="entry name" value="TYPE3OMBPROT"/>
</dbReference>
<evidence type="ECO:0000256" key="4">
    <source>
        <dbReference type="ARBA" id="ARBA00022801"/>
    </source>
</evidence>
<evidence type="ECO:0000256" key="2">
    <source>
        <dbReference type="ARBA" id="ARBA00009007"/>
    </source>
</evidence>
<dbReference type="EMBL" id="JAVFJF020000006">
    <property type="protein sequence ID" value="MEJ8674082.1"/>
    <property type="molecule type" value="Genomic_DNA"/>
</dbReference>
<comment type="caution">
    <text evidence="6">The sequence shown here is derived from an EMBL/GenBank/DDBJ whole genome shotgun (WGS) entry which is preliminary data.</text>
</comment>
<gene>
    <name evidence="6" type="ORF">QCL97_005030</name>
</gene>
<evidence type="ECO:0000256" key="1">
    <source>
        <dbReference type="ARBA" id="ARBA00004613"/>
    </source>
</evidence>
<keyword evidence="7" id="KW-1185">Reference proteome</keyword>
<organism evidence="6 7">
    <name type="scientific">Chromobacterium amazonense</name>
    <dbReference type="NCBI Taxonomy" id="1382803"/>
    <lineage>
        <taxon>Bacteria</taxon>
        <taxon>Pseudomonadati</taxon>
        <taxon>Pseudomonadota</taxon>
        <taxon>Betaproteobacteria</taxon>
        <taxon>Neisseriales</taxon>
        <taxon>Chromobacteriaceae</taxon>
        <taxon>Chromobacterium</taxon>
    </lineage>
</organism>
<keyword evidence="5" id="KW-0843">Virulence</keyword>
<dbReference type="InterPro" id="IPR008108">
    <property type="entry name" value="IpgD/SopB"/>
</dbReference>
<dbReference type="Gene3D" id="1.20.58.450">
    <property type="entry name" value="Cell division control protein 42 homolog"/>
    <property type="match status" value="1"/>
</dbReference>
<keyword evidence="3" id="KW-0964">Secreted</keyword>
<sequence length="555" mass="61159">MSLHKVIGPVRQWFHSHNQPARQIGAGRLAEAVVATRQAEAPLKFSRLDGEEIALLSQLQRPALPSTRSLHTLFALQQNRIEAAALALRNLGEDPAELRQLARQLEASRFKEDRPVTKEELQSAKRLHQDLLALIASRLALAGMSAKDAMREAKTAYRDASQQVHNARPWNTVSTHFEYRGQRYDCTMVPAAQMKLGDTDIFPIPYRGHGVCSESTRETAHAANLWTSEIKAADGETLFKGVRHAILSPYALEKGSIERTEGAQNRAREVVAAALFARPELLDQALNGQEVPLRLVSTSLVTGGLWNEKDMLDDQVAAWRALSQEQPLLLTIMDAAGEPRTVRIKLDVAALNFGVNELALKFQLGHAQADAYNAAALQQLLGRDLGVKAEPQGWVGEYLARDPKPKNAERVRILSRQLKEIWAAKTHRHDGGEPYKAAQRAALLAHEIGAVPCWNCKSGKDRTGMLDVELKREVVAIHQGKGLATPGERLTSDEQQLLQQILLHGGNGEVQAYNTGAPGNKVMKELPAFNLSYKPRVGKPEVWDEAQGFSGSVKS</sequence>
<dbReference type="Pfam" id="PF05925">
    <property type="entry name" value="IpgD"/>
    <property type="match status" value="1"/>
</dbReference>
<name>A0ABU8UYX0_9NEIS</name>